<evidence type="ECO:0000259" key="2">
    <source>
        <dbReference type="Pfam" id="PF18491"/>
    </source>
</evidence>
<evidence type="ECO:0000256" key="1">
    <source>
        <dbReference type="SAM" id="Phobius"/>
    </source>
</evidence>
<keyword evidence="1" id="KW-1133">Transmembrane helix</keyword>
<dbReference type="InterPro" id="IPR040674">
    <property type="entry name" value="PvuRts1I-like_SRA"/>
</dbReference>
<protein>
    <submittedName>
        <fullName evidence="3">Hypothetical transmembrane protein</fullName>
    </submittedName>
</protein>
<proteinExistence type="predicted"/>
<feature type="transmembrane region" description="Helical" evidence="1">
    <location>
        <begin position="101"/>
        <end position="120"/>
    </location>
</feature>
<dbReference type="AlphaFoldDB" id="Q14PI3"/>
<accession>Q14PI3</accession>
<dbReference type="EMBL" id="AM285304">
    <property type="protein sequence ID" value="CAK98596.1"/>
    <property type="molecule type" value="Genomic_DNA"/>
</dbReference>
<keyword evidence="1" id="KW-0472">Membrane</keyword>
<evidence type="ECO:0000313" key="3">
    <source>
        <dbReference type="EMBL" id="CAK98596.1"/>
    </source>
</evidence>
<sequence>MPNETLQKILQQKGITTDDQIIFQTIFDVLSTLFTDENHLSTLTSGYNINHYQQVWFPNIVPLQQKELAIKRGMQIICQMIELKFTILLITFAKLNEKKSALVIILLVFLLLLDFLIKIAKQWFIKKLKIVIILINNLKNHTFLVWFFKIDSYYFICFCF</sequence>
<name>Q14PI3_SPICI</name>
<feature type="domain" description="PvuRts1 I-like SET and RING associated" evidence="2">
    <location>
        <begin position="9"/>
        <end position="71"/>
    </location>
</feature>
<dbReference type="Pfam" id="PF18491">
    <property type="entry name" value="SRA"/>
    <property type="match status" value="1"/>
</dbReference>
<keyword evidence="1 3" id="KW-0812">Transmembrane</keyword>
<reference evidence="3" key="1">
    <citation type="journal article" date="2010" name="Appl. Environ. Microbiol.">
        <title>Partial chromosome sequence of Spiroplasma citri reveals extensive viral invasion and important gene decay.</title>
        <authorList>
            <person name="Carle P."/>
            <person name="Saillard C."/>
            <person name="Carrere N."/>
            <person name="Carrere S."/>
            <person name="Duret S."/>
            <person name="Eveillard S."/>
            <person name="Gaurivaud P."/>
            <person name="Gourgues G."/>
            <person name="Gouzy J."/>
            <person name="Salar P."/>
            <person name="Verdin E."/>
            <person name="Breton M."/>
            <person name="Blanchard A."/>
            <person name="Laigret F."/>
            <person name="Bove J.M."/>
            <person name="Renaudin J."/>
            <person name="Foissac X."/>
        </authorList>
    </citation>
    <scope>NUCLEOTIDE SEQUENCE</scope>
    <source>
        <strain evidence="3">GII3-3X</strain>
    </source>
</reference>
<gene>
    <name evidence="3" type="ORF">SPICI03_131</name>
</gene>
<organism evidence="3">
    <name type="scientific">Spiroplasma citri</name>
    <dbReference type="NCBI Taxonomy" id="2133"/>
    <lineage>
        <taxon>Bacteria</taxon>
        <taxon>Bacillati</taxon>
        <taxon>Mycoplasmatota</taxon>
        <taxon>Mollicutes</taxon>
        <taxon>Entomoplasmatales</taxon>
        <taxon>Spiroplasmataceae</taxon>
        <taxon>Spiroplasma</taxon>
    </lineage>
</organism>
<dbReference type="RefSeq" id="WP_277945490.1">
    <property type="nucleotide sequence ID" value="NZ_CP096807.1"/>
</dbReference>